<accession>A0A7K0C8N1</accession>
<dbReference type="AlphaFoldDB" id="A0A7K0C8N1"/>
<keyword evidence="2" id="KW-1133">Transmembrane helix</keyword>
<sequence>MAGPEPDGASPLLRVVAGAPDAAELAAVTVAILALLRGRAESAARPAPARPAGWRRPAGYRPPGAWSSR</sequence>
<dbReference type="InterPro" id="IPR032716">
    <property type="entry name" value="ACC_epsilon"/>
</dbReference>
<feature type="region of interest" description="Disordered" evidence="1">
    <location>
        <begin position="40"/>
        <end position="69"/>
    </location>
</feature>
<organism evidence="3 4">
    <name type="scientific">Actinomadura macrotermitis</name>
    <dbReference type="NCBI Taxonomy" id="2585200"/>
    <lineage>
        <taxon>Bacteria</taxon>
        <taxon>Bacillati</taxon>
        <taxon>Actinomycetota</taxon>
        <taxon>Actinomycetes</taxon>
        <taxon>Streptosporangiales</taxon>
        <taxon>Thermomonosporaceae</taxon>
        <taxon>Actinomadura</taxon>
    </lineage>
</organism>
<dbReference type="RefSeq" id="WP_153541934.1">
    <property type="nucleotide sequence ID" value="NZ_WEGH01000007.1"/>
</dbReference>
<keyword evidence="2" id="KW-0812">Transmembrane</keyword>
<keyword evidence="2" id="KW-0472">Membrane</keyword>
<name>A0A7K0C8N1_9ACTN</name>
<proteinExistence type="predicted"/>
<dbReference type="GO" id="GO:0003989">
    <property type="term" value="F:acetyl-CoA carboxylase activity"/>
    <property type="evidence" value="ECO:0007669"/>
    <property type="project" value="InterPro"/>
</dbReference>
<evidence type="ECO:0000256" key="2">
    <source>
        <dbReference type="SAM" id="Phobius"/>
    </source>
</evidence>
<gene>
    <name evidence="3" type="ORF">ACRB68_78450</name>
</gene>
<dbReference type="Proteomes" id="UP000487268">
    <property type="component" value="Unassembled WGS sequence"/>
</dbReference>
<protein>
    <recommendedName>
        <fullName evidence="5">Acyl-CoA carboxylase subunit epsilon</fullName>
    </recommendedName>
</protein>
<reference evidence="3 4" key="1">
    <citation type="submission" date="2019-10" db="EMBL/GenBank/DDBJ databases">
        <title>Actinomadura rubteroloni sp. nov. and Actinomadura macrotermitis sp. nov., isolated from the gut of fungus growing-termite Macrotermes natalensis.</title>
        <authorList>
            <person name="Benndorf R."/>
            <person name="Martin K."/>
            <person name="Kuefner M."/>
            <person name="De Beer W."/>
            <person name="Kaster A.-K."/>
            <person name="Vollmers J."/>
            <person name="Poulsen M."/>
            <person name="Beemelmanns C."/>
        </authorList>
    </citation>
    <scope>NUCLEOTIDE SEQUENCE [LARGE SCALE GENOMIC DNA]</scope>
    <source>
        <strain evidence="3 4">RB68</strain>
    </source>
</reference>
<evidence type="ECO:0000256" key="1">
    <source>
        <dbReference type="SAM" id="MobiDB-lite"/>
    </source>
</evidence>
<dbReference type="Pfam" id="PF13822">
    <property type="entry name" value="ACC_epsilon"/>
    <property type="match status" value="1"/>
</dbReference>
<evidence type="ECO:0000313" key="4">
    <source>
        <dbReference type="Proteomes" id="UP000487268"/>
    </source>
</evidence>
<comment type="caution">
    <text evidence="3">The sequence shown here is derived from an EMBL/GenBank/DDBJ whole genome shotgun (WGS) entry which is preliminary data.</text>
</comment>
<evidence type="ECO:0008006" key="5">
    <source>
        <dbReference type="Google" id="ProtNLM"/>
    </source>
</evidence>
<dbReference type="EMBL" id="WEGH01000007">
    <property type="protein sequence ID" value="MQY09716.1"/>
    <property type="molecule type" value="Genomic_DNA"/>
</dbReference>
<dbReference type="GO" id="GO:0004658">
    <property type="term" value="F:propionyl-CoA carboxylase activity"/>
    <property type="evidence" value="ECO:0007669"/>
    <property type="project" value="InterPro"/>
</dbReference>
<evidence type="ECO:0000313" key="3">
    <source>
        <dbReference type="EMBL" id="MQY09716.1"/>
    </source>
</evidence>
<feature type="transmembrane region" description="Helical" evidence="2">
    <location>
        <begin position="12"/>
        <end position="36"/>
    </location>
</feature>
<keyword evidence="4" id="KW-1185">Reference proteome</keyword>